<comment type="caution">
    <text evidence="1">The sequence shown here is derived from an EMBL/GenBank/DDBJ whole genome shotgun (WGS) entry which is preliminary data.</text>
</comment>
<organism evidence="1 2">
    <name type="scientific">Trifolium pratense</name>
    <name type="common">Red clover</name>
    <dbReference type="NCBI Taxonomy" id="57577"/>
    <lineage>
        <taxon>Eukaryota</taxon>
        <taxon>Viridiplantae</taxon>
        <taxon>Streptophyta</taxon>
        <taxon>Embryophyta</taxon>
        <taxon>Tracheophyta</taxon>
        <taxon>Spermatophyta</taxon>
        <taxon>Magnoliopsida</taxon>
        <taxon>eudicotyledons</taxon>
        <taxon>Gunneridae</taxon>
        <taxon>Pentapetalae</taxon>
        <taxon>rosids</taxon>
        <taxon>fabids</taxon>
        <taxon>Fabales</taxon>
        <taxon>Fabaceae</taxon>
        <taxon>Papilionoideae</taxon>
        <taxon>50 kb inversion clade</taxon>
        <taxon>NPAAA clade</taxon>
        <taxon>Hologalegina</taxon>
        <taxon>IRL clade</taxon>
        <taxon>Trifolieae</taxon>
        <taxon>Trifolium</taxon>
    </lineage>
</organism>
<sequence length="571" mass="65179">MAIYSITIYSWPSAILKSIESWTRNFIWSGDISQKKLVTVAWKKVCAPYEEGGLGLRSLFTLNEAANLKLCWDLMNSVEDWATILKSRVLRNGKVVNYHVYSSLWSSIKQEATTIFDNSCWKVGSGRNIDLWTDSWCGNALVETLNIHPNVLIWLPRKVSDIIQNQQWHIPPYLANLFPTLTSLVQQVVLPFEPLPDVLVWSGNDKGLLTLKDAYNFKRNHFHVLSWAKVIWCNDVPPSRSLLVWRIMLDKLSTDDKLMDRGFCLPSMCSLCKIHTETLFHLFFECEFAFGLWRWLATCLNLVLQFQSMEDIWSLCDRARSPQCRIVIKSAIINVLYAIWIARNNARFKDRRSNWKSSMSWVAANVVLAGNHTKALSSGTISDFSMLKAFMVTIHPTKPMNLKEVIWQPPPPQWIKCNTDGASTPTASACGGIFRNSNAEFLCAFASKTDMATAFSAELCGFMTAIEIADARGWRNMWIESDSMLVVNAYKSSNMVPWSLSNRWFNCIKLAGHMNIIVSHIFREGNHCADRLANVGLNLDRLTLWNDIPFVIKDSFESNRLGKPFYRVVLS</sequence>
<name>A0ACB0IN44_TRIPR</name>
<proteinExistence type="predicted"/>
<dbReference type="Proteomes" id="UP001177021">
    <property type="component" value="Unassembled WGS sequence"/>
</dbReference>
<keyword evidence="2" id="KW-1185">Reference proteome</keyword>
<gene>
    <name evidence="1" type="ORF">MILVUS5_LOCUS4485</name>
</gene>
<evidence type="ECO:0000313" key="1">
    <source>
        <dbReference type="EMBL" id="CAJ2633361.1"/>
    </source>
</evidence>
<reference evidence="1" key="1">
    <citation type="submission" date="2023-10" db="EMBL/GenBank/DDBJ databases">
        <authorList>
            <person name="Rodriguez Cubillos JULIANA M."/>
            <person name="De Vega J."/>
        </authorList>
    </citation>
    <scope>NUCLEOTIDE SEQUENCE</scope>
</reference>
<evidence type="ECO:0000313" key="2">
    <source>
        <dbReference type="Proteomes" id="UP001177021"/>
    </source>
</evidence>
<accession>A0ACB0IN44</accession>
<dbReference type="EMBL" id="CASHSV030000001">
    <property type="protein sequence ID" value="CAJ2633361.1"/>
    <property type="molecule type" value="Genomic_DNA"/>
</dbReference>
<protein>
    <submittedName>
        <fullName evidence="1">Uncharacterized protein</fullName>
    </submittedName>
</protein>